<dbReference type="Pfam" id="PF18885">
    <property type="entry name" value="DUF5648"/>
    <property type="match status" value="1"/>
</dbReference>
<comment type="caution">
    <text evidence="3">The sequence shown here is derived from an EMBL/GenBank/DDBJ whole genome shotgun (WGS) entry which is preliminary data.</text>
</comment>
<evidence type="ECO:0000256" key="1">
    <source>
        <dbReference type="SAM" id="SignalP"/>
    </source>
</evidence>
<keyword evidence="4" id="KW-1185">Reference proteome</keyword>
<dbReference type="InterPro" id="IPR043708">
    <property type="entry name" value="DUF5648"/>
</dbReference>
<dbReference type="EMBL" id="JARKIB010000038">
    <property type="protein sequence ID" value="KAJ7760022.1"/>
    <property type="molecule type" value="Genomic_DNA"/>
</dbReference>
<protein>
    <recommendedName>
        <fullName evidence="2">DUF5648 domain-containing protein</fullName>
    </recommendedName>
</protein>
<dbReference type="AlphaFoldDB" id="A0AAD7J987"/>
<accession>A0AAD7J987</accession>
<dbReference type="Proteomes" id="UP001215598">
    <property type="component" value="Unassembled WGS sequence"/>
</dbReference>
<name>A0AAD7J987_9AGAR</name>
<evidence type="ECO:0000259" key="2">
    <source>
        <dbReference type="Pfam" id="PF18885"/>
    </source>
</evidence>
<proteinExistence type="predicted"/>
<feature type="chain" id="PRO_5041966925" description="DUF5648 domain-containing protein" evidence="1">
    <location>
        <begin position="18"/>
        <end position="187"/>
    </location>
</feature>
<keyword evidence="1" id="KW-0732">Signal</keyword>
<feature type="signal peptide" evidence="1">
    <location>
        <begin position="1"/>
        <end position="17"/>
    </location>
</feature>
<reference evidence="3" key="1">
    <citation type="submission" date="2023-03" db="EMBL/GenBank/DDBJ databases">
        <title>Massive genome expansion in bonnet fungi (Mycena s.s.) driven by repeated elements and novel gene families across ecological guilds.</title>
        <authorList>
            <consortium name="Lawrence Berkeley National Laboratory"/>
            <person name="Harder C.B."/>
            <person name="Miyauchi S."/>
            <person name="Viragh M."/>
            <person name="Kuo A."/>
            <person name="Thoen E."/>
            <person name="Andreopoulos B."/>
            <person name="Lu D."/>
            <person name="Skrede I."/>
            <person name="Drula E."/>
            <person name="Henrissat B."/>
            <person name="Morin E."/>
            <person name="Kohler A."/>
            <person name="Barry K."/>
            <person name="LaButti K."/>
            <person name="Morin E."/>
            <person name="Salamov A."/>
            <person name="Lipzen A."/>
            <person name="Mereny Z."/>
            <person name="Hegedus B."/>
            <person name="Baldrian P."/>
            <person name="Stursova M."/>
            <person name="Weitz H."/>
            <person name="Taylor A."/>
            <person name="Grigoriev I.V."/>
            <person name="Nagy L.G."/>
            <person name="Martin F."/>
            <person name="Kauserud H."/>
        </authorList>
    </citation>
    <scope>NUCLEOTIDE SEQUENCE</scope>
    <source>
        <strain evidence="3">CBHHK182m</strain>
    </source>
</reference>
<sequence>MYALLTAAYLCLTLVSALKINQPAVAVTSRTTQTCGDPSNAVPYYRTLSTPLSDYYYTADAALVDSVCGGTINYALQGVAGLVFITQEESTVPFYRLTKVAVNFFTANTTERDIAIQQGYILTPNDPLTYIYPTEICGAVPFYRMVNTAEQANFYTTSESERLDFLTNQGYTDLGIAGYVLPLGGSS</sequence>
<feature type="domain" description="DUF5648" evidence="2">
    <location>
        <begin position="104"/>
        <end position="181"/>
    </location>
</feature>
<evidence type="ECO:0000313" key="4">
    <source>
        <dbReference type="Proteomes" id="UP001215598"/>
    </source>
</evidence>
<organism evidence="3 4">
    <name type="scientific">Mycena metata</name>
    <dbReference type="NCBI Taxonomy" id="1033252"/>
    <lineage>
        <taxon>Eukaryota</taxon>
        <taxon>Fungi</taxon>
        <taxon>Dikarya</taxon>
        <taxon>Basidiomycota</taxon>
        <taxon>Agaricomycotina</taxon>
        <taxon>Agaricomycetes</taxon>
        <taxon>Agaricomycetidae</taxon>
        <taxon>Agaricales</taxon>
        <taxon>Marasmiineae</taxon>
        <taxon>Mycenaceae</taxon>
        <taxon>Mycena</taxon>
    </lineage>
</organism>
<evidence type="ECO:0000313" key="3">
    <source>
        <dbReference type="EMBL" id="KAJ7760022.1"/>
    </source>
</evidence>
<gene>
    <name evidence="3" type="ORF">B0H16DRAFT_1533371</name>
</gene>